<dbReference type="Proteomes" id="UP000694910">
    <property type="component" value="Unplaced"/>
</dbReference>
<evidence type="ECO:0000313" key="5">
    <source>
        <dbReference type="Proteomes" id="UP000694910"/>
    </source>
</evidence>
<dbReference type="SUPFAM" id="SSF109604">
    <property type="entry name" value="HD-domain/PDEase-like"/>
    <property type="match status" value="1"/>
</dbReference>
<keyword evidence="5" id="KW-1185">Reference proteome</keyword>
<dbReference type="PANTHER" id="PTHR11347">
    <property type="entry name" value="CYCLIC NUCLEOTIDE PHOSPHODIESTERASE"/>
    <property type="match status" value="1"/>
</dbReference>
<dbReference type="RefSeq" id="XP_014644144.1">
    <property type="nucleotide sequence ID" value="XM_014788658.1"/>
</dbReference>
<dbReference type="InterPro" id="IPR036971">
    <property type="entry name" value="PDEase_catalytic_dom_sf"/>
</dbReference>
<dbReference type="Pfam" id="PF23198">
    <property type="entry name" value="PDE8A_N"/>
    <property type="match status" value="1"/>
</dbReference>
<evidence type="ECO:0000256" key="3">
    <source>
        <dbReference type="RuleBase" id="RU363067"/>
    </source>
</evidence>
<dbReference type="InterPro" id="IPR023088">
    <property type="entry name" value="PDEase"/>
</dbReference>
<dbReference type="EC" id="3.1.4.-" evidence="3"/>
<dbReference type="SMART" id="SM00471">
    <property type="entry name" value="HDc"/>
    <property type="match status" value="1"/>
</dbReference>
<organism evidence="5 6">
    <name type="scientific">Ceratotherium simum simum</name>
    <name type="common">Southern white rhinoceros</name>
    <dbReference type="NCBI Taxonomy" id="73337"/>
    <lineage>
        <taxon>Eukaryota</taxon>
        <taxon>Metazoa</taxon>
        <taxon>Chordata</taxon>
        <taxon>Craniata</taxon>
        <taxon>Vertebrata</taxon>
        <taxon>Euteleostomi</taxon>
        <taxon>Mammalia</taxon>
        <taxon>Eutheria</taxon>
        <taxon>Laurasiatheria</taxon>
        <taxon>Perissodactyla</taxon>
        <taxon>Rhinocerotidae</taxon>
        <taxon>Ceratotherium</taxon>
    </lineage>
</organism>
<protein>
    <recommendedName>
        <fullName evidence="3">Phosphodiesterase</fullName>
        <ecNumber evidence="3">3.1.4.-</ecNumber>
    </recommendedName>
</protein>
<proteinExistence type="inferred from homology"/>
<sequence length="711" mass="81163">MRFHPHQLQVLLVFTKEDNQCNGFCRACEKAGFKCTVTKEAQAVLACFLDKHHDIIIIDHRNPRQLDAEALCRSIRSSELSENTVIIGVVRRVDREESPVMPLIAAGFTRRYIENPSLMACYNELLQLEFGEVRSQLKLRACNSIFTALEKSQEAIEITSEDHIIQEWQGIYYAKKKNGDNVQQNVKIIPVIGQGGKIRHYVSIIRVCNGNNKAEKITECVQSDSRTDNQSGKYKDRRKSSLDVRAVASRASEVASQRRHSSMARIHSMTIEAPITKVINIINAAQESSPMPVTEALDRVLEILRTTELYSPQFGAKDDDPHANDLVGGLMSDGLRRLSGNEYVLSTKHLQQVSNSIITPISLHDVPPRIARAMENEEHWDFDIFELEAATHQRPLIYLGLKIFARFGICEFLNCSETTLRSWLQIIEANYHSSNPYHNSTHSADVLHATAYFLCKERIKQTLDPVDEVAALIAATVHDVDHPGRTNSFLCNAGSELAILYNDTAVLESHHAALAFQLTTRDDKCNIFKNLERNDYRTLRQGIIDMVLATEMTKHFEHVNKFVNSINKPLATLEKNGETDKDQEAINTMLRTPENRTLIKRMLIKCADVSNPCRPLEQCIEWAARISEEYFSQTDEEKQKDLPVVMPVFDRNTCSIPKSQISFIDYFITDMFDAWDAFVDLPELMQHLDNNFKYWKRLDEMKLRSLRPPPE</sequence>
<dbReference type="Pfam" id="PF00233">
    <property type="entry name" value="PDEase_I"/>
    <property type="match status" value="1"/>
</dbReference>
<name>A0ABM1CX63_CERSS</name>
<dbReference type="Gene3D" id="3.40.50.2300">
    <property type="match status" value="1"/>
</dbReference>
<comment type="similarity">
    <text evidence="3">Belongs to the cyclic nucleotide phosphodiesterase family.</text>
</comment>
<gene>
    <name evidence="6" type="primary">LOC101389617</name>
</gene>
<dbReference type="InterPro" id="IPR057304">
    <property type="entry name" value="PDE8-like_REC_N"/>
</dbReference>
<accession>A0ABM1CX63</accession>
<dbReference type="InterPro" id="IPR023174">
    <property type="entry name" value="PDEase_CS"/>
</dbReference>
<feature type="domain" description="PDEase" evidence="4">
    <location>
        <begin position="362"/>
        <end position="702"/>
    </location>
</feature>
<dbReference type="Gene3D" id="3.30.450.20">
    <property type="entry name" value="PAS domain"/>
    <property type="match status" value="1"/>
</dbReference>
<dbReference type="CDD" id="cd00077">
    <property type="entry name" value="HDc"/>
    <property type="match status" value="1"/>
</dbReference>
<dbReference type="PRINTS" id="PR00387">
    <property type="entry name" value="PDIESTERASE1"/>
</dbReference>
<reference evidence="6" key="1">
    <citation type="submission" date="2025-08" db="UniProtKB">
        <authorList>
            <consortium name="RefSeq"/>
        </authorList>
    </citation>
    <scope>IDENTIFICATION</scope>
</reference>
<dbReference type="InterPro" id="IPR002073">
    <property type="entry name" value="PDEase_catalytic_dom"/>
</dbReference>
<comment type="cofactor">
    <cofactor evidence="3">
        <name>a divalent metal cation</name>
        <dbReference type="ChEBI" id="CHEBI:60240"/>
    </cofactor>
    <text evidence="3">Binds 2 divalent metal cations per subunit. Site 1 may preferentially bind zinc ions, while site 2 has a preference for magnesium and/or manganese ions.</text>
</comment>
<evidence type="ECO:0000313" key="6">
    <source>
        <dbReference type="RefSeq" id="XP_014644144.1"/>
    </source>
</evidence>
<evidence type="ECO:0000259" key="4">
    <source>
        <dbReference type="PROSITE" id="PS51845"/>
    </source>
</evidence>
<dbReference type="InterPro" id="IPR003607">
    <property type="entry name" value="HD/PDEase_dom"/>
</dbReference>
<keyword evidence="1 3" id="KW-0479">Metal-binding</keyword>
<dbReference type="PROSITE" id="PS00126">
    <property type="entry name" value="PDEASE_I_1"/>
    <property type="match status" value="1"/>
</dbReference>
<evidence type="ECO:0000256" key="1">
    <source>
        <dbReference type="ARBA" id="ARBA00022723"/>
    </source>
</evidence>
<dbReference type="PROSITE" id="PS51845">
    <property type="entry name" value="PDEASE_I_2"/>
    <property type="match status" value="1"/>
</dbReference>
<keyword evidence="2 3" id="KW-0378">Hydrolase</keyword>
<dbReference type="GeneID" id="101389617"/>
<dbReference type="Gene3D" id="1.10.1300.10">
    <property type="entry name" value="3'5'-cyclic nucleotide phosphodiesterase, catalytic domain"/>
    <property type="match status" value="1"/>
</dbReference>
<evidence type="ECO:0000256" key="2">
    <source>
        <dbReference type="ARBA" id="ARBA00022801"/>
    </source>
</evidence>